<evidence type="ECO:0000256" key="8">
    <source>
        <dbReference type="SAM" id="Phobius"/>
    </source>
</evidence>
<dbReference type="InterPro" id="IPR017853">
    <property type="entry name" value="GH"/>
</dbReference>
<keyword evidence="4" id="KW-0624">Polysaccharide degradation</keyword>
<reference evidence="10 11" key="2">
    <citation type="submission" date="2020-08" db="EMBL/GenBank/DDBJ databases">
        <authorList>
            <person name="Ueki A."/>
            <person name="Tonouchi A."/>
        </authorList>
    </citation>
    <scope>NUCLEOTIDE SEQUENCE [LARGE SCALE GENOMIC DNA]</scope>
    <source>
        <strain evidence="10 11">CTTW</strain>
    </source>
</reference>
<dbReference type="PANTHER" id="PTHR11177:SF317">
    <property type="entry name" value="CHITINASE 12-RELATED"/>
    <property type="match status" value="1"/>
</dbReference>
<evidence type="ECO:0000256" key="3">
    <source>
        <dbReference type="ARBA" id="ARBA00022801"/>
    </source>
</evidence>
<name>A0A7I8DNV1_9FIRM</name>
<dbReference type="PANTHER" id="PTHR11177">
    <property type="entry name" value="CHITINASE"/>
    <property type="match status" value="1"/>
</dbReference>
<dbReference type="Proteomes" id="UP000515703">
    <property type="component" value="Chromosome"/>
</dbReference>
<sequence>MRSHINLICKVFILCLCLIIPSILYMGHKENIEAGTIQLNYSTISLVTGNTKTLYVAGTKSKVSWSSGKRSVAVVSTGGKVTAKASGTAIIYASVAGKKLSCKVIVKEPIKLNYSSITLEKGMAKTLKVTGTTSKVTWTTSKSTVAAVALGGKVTGKSEGTATIYASVSGKRLSSKVTVKPPKVTVTPTPVPTVVPEVNTSLKLVGYYAAWAKYSGFSPDKLDATKLTHINYAFANINSDHKIILGYPDVDAANISQLNQLKQINPKLKTIIAVGGWSWSDQFSDAALTQASRDTFADSAVDFIIKYGFDGIDIDWEYPVSGGLSTNIYRPEDKYNFTLFMKTLREKLDARGLIDGKHYILSFAGGAGKWYANNTQLSELSKYVDYANVMTYDINGIWDSYTGFNSPLYSDAASNSYDSVDTGITSWVNAGFEKNKMIMGIPFYGYVYKSVPNSNNGLNQTFSGGSSISYGNIAANYLNASGYQHFFHSTQRVPWLFNGSTFISYENEQSITEKAGYIKKNGLSGAMVWELSQDPNKILLNALYQGLK</sequence>
<proteinExistence type="inferred from homology"/>
<dbReference type="InterPro" id="IPR001223">
    <property type="entry name" value="Glyco_hydro18_cat"/>
</dbReference>
<dbReference type="PROSITE" id="PS01095">
    <property type="entry name" value="GH18_1"/>
    <property type="match status" value="1"/>
</dbReference>
<evidence type="ECO:0000256" key="2">
    <source>
        <dbReference type="ARBA" id="ARBA00012729"/>
    </source>
</evidence>
<evidence type="ECO:0000256" key="7">
    <source>
        <dbReference type="RuleBase" id="RU004453"/>
    </source>
</evidence>
<dbReference type="SUPFAM" id="SSF54556">
    <property type="entry name" value="Chitinase insertion domain"/>
    <property type="match status" value="1"/>
</dbReference>
<dbReference type="EC" id="3.2.1.14" evidence="2"/>
<comment type="catalytic activity">
    <reaction evidence="1">
        <text>Random endo-hydrolysis of N-acetyl-beta-D-glucosaminide (1-&gt;4)-beta-linkages in chitin and chitodextrins.</text>
        <dbReference type="EC" id="3.2.1.14"/>
    </reaction>
</comment>
<dbReference type="SMART" id="SM00636">
    <property type="entry name" value="Glyco_18"/>
    <property type="match status" value="1"/>
</dbReference>
<feature type="domain" description="GH18" evidence="9">
    <location>
        <begin position="202"/>
        <end position="548"/>
    </location>
</feature>
<dbReference type="InterPro" id="IPR011583">
    <property type="entry name" value="Chitinase_II/V-like_cat"/>
</dbReference>
<evidence type="ECO:0000313" key="10">
    <source>
        <dbReference type="EMBL" id="BCJ99004.1"/>
    </source>
</evidence>
<dbReference type="GO" id="GO:0006032">
    <property type="term" value="P:chitin catabolic process"/>
    <property type="evidence" value="ECO:0007669"/>
    <property type="project" value="UniProtKB-KW"/>
</dbReference>
<dbReference type="Pfam" id="PF02368">
    <property type="entry name" value="Big_2"/>
    <property type="match status" value="1"/>
</dbReference>
<evidence type="ECO:0000256" key="5">
    <source>
        <dbReference type="ARBA" id="ARBA00023295"/>
    </source>
</evidence>
<keyword evidence="3 6" id="KW-0378">Hydrolase</keyword>
<dbReference type="InterPro" id="IPR001579">
    <property type="entry name" value="Glyco_hydro_18_chit_AS"/>
</dbReference>
<dbReference type="Pfam" id="PF00704">
    <property type="entry name" value="Glyco_hydro_18"/>
    <property type="match status" value="1"/>
</dbReference>
<dbReference type="InterPro" id="IPR008964">
    <property type="entry name" value="Invasin/intimin_cell_adhesion"/>
</dbReference>
<comment type="similarity">
    <text evidence="7">Belongs to the glycosyl hydrolase 18 family.</text>
</comment>
<evidence type="ECO:0000256" key="6">
    <source>
        <dbReference type="RuleBase" id="RU000489"/>
    </source>
</evidence>
<evidence type="ECO:0000256" key="1">
    <source>
        <dbReference type="ARBA" id="ARBA00000822"/>
    </source>
</evidence>
<dbReference type="InterPro" id="IPR003343">
    <property type="entry name" value="Big_2"/>
</dbReference>
<dbReference type="Gene3D" id="3.20.20.80">
    <property type="entry name" value="Glycosidases"/>
    <property type="match status" value="1"/>
</dbReference>
<evidence type="ECO:0000259" key="9">
    <source>
        <dbReference type="PROSITE" id="PS51910"/>
    </source>
</evidence>
<dbReference type="GO" id="GO:0008843">
    <property type="term" value="F:endochitinase activity"/>
    <property type="evidence" value="ECO:0007669"/>
    <property type="project" value="UniProtKB-EC"/>
</dbReference>
<dbReference type="KEGG" id="acht:bsdcttw_20450"/>
<reference evidence="10 11" key="1">
    <citation type="submission" date="2020-08" db="EMBL/GenBank/DDBJ databases">
        <title>Draft genome sequencing of an Anaerocolumna strain isolated from anoxic soil subjected to BSD treatment.</title>
        <authorList>
            <person name="Uek A."/>
            <person name="Tonouchi A."/>
        </authorList>
    </citation>
    <scope>NUCLEOTIDE SEQUENCE [LARGE SCALE GENOMIC DNA]</scope>
    <source>
        <strain evidence="10 11">CTTW</strain>
    </source>
</reference>
<dbReference type="SUPFAM" id="SSF49373">
    <property type="entry name" value="Invasin/intimin cell-adhesion fragments"/>
    <property type="match status" value="2"/>
</dbReference>
<accession>A0A7I8DNV1</accession>
<gene>
    <name evidence="10" type="ORF">bsdcttw_20450</name>
</gene>
<keyword evidence="11" id="KW-1185">Reference proteome</keyword>
<keyword evidence="5 6" id="KW-0326">Glycosidase</keyword>
<protein>
    <recommendedName>
        <fullName evidence="2">chitinase</fullName>
        <ecNumber evidence="2">3.2.1.14</ecNumber>
    </recommendedName>
</protein>
<dbReference type="Gene3D" id="3.10.50.10">
    <property type="match status" value="1"/>
</dbReference>
<evidence type="ECO:0000313" key="11">
    <source>
        <dbReference type="Proteomes" id="UP000515703"/>
    </source>
</evidence>
<dbReference type="EMBL" id="AP023368">
    <property type="protein sequence ID" value="BCJ99004.1"/>
    <property type="molecule type" value="Genomic_DNA"/>
</dbReference>
<feature type="transmembrane region" description="Helical" evidence="8">
    <location>
        <begin position="7"/>
        <end position="27"/>
    </location>
</feature>
<organism evidence="10 11">
    <name type="scientific">Anaerocolumna chitinilytica</name>
    <dbReference type="NCBI Taxonomy" id="1727145"/>
    <lineage>
        <taxon>Bacteria</taxon>
        <taxon>Bacillati</taxon>
        <taxon>Bacillota</taxon>
        <taxon>Clostridia</taxon>
        <taxon>Lachnospirales</taxon>
        <taxon>Lachnospiraceae</taxon>
        <taxon>Anaerocolumna</taxon>
    </lineage>
</organism>
<dbReference type="AlphaFoldDB" id="A0A7I8DNV1"/>
<dbReference type="RefSeq" id="WP_185259290.1">
    <property type="nucleotide sequence ID" value="NZ_AP023368.1"/>
</dbReference>
<dbReference type="Gene3D" id="2.60.40.1080">
    <property type="match status" value="2"/>
</dbReference>
<dbReference type="CDD" id="cd06548">
    <property type="entry name" value="GH18_chitinase"/>
    <property type="match status" value="1"/>
</dbReference>
<dbReference type="GO" id="GO:0008061">
    <property type="term" value="F:chitin binding"/>
    <property type="evidence" value="ECO:0007669"/>
    <property type="project" value="InterPro"/>
</dbReference>
<dbReference type="PROSITE" id="PS51910">
    <property type="entry name" value="GH18_2"/>
    <property type="match status" value="1"/>
</dbReference>
<keyword evidence="8" id="KW-0812">Transmembrane</keyword>
<keyword evidence="4" id="KW-0146">Chitin degradation</keyword>
<keyword evidence="4" id="KW-0119">Carbohydrate metabolism</keyword>
<keyword evidence="8" id="KW-0472">Membrane</keyword>
<dbReference type="GO" id="GO:0005975">
    <property type="term" value="P:carbohydrate metabolic process"/>
    <property type="evidence" value="ECO:0007669"/>
    <property type="project" value="InterPro"/>
</dbReference>
<evidence type="ECO:0000256" key="4">
    <source>
        <dbReference type="ARBA" id="ARBA00023024"/>
    </source>
</evidence>
<dbReference type="SMART" id="SM00635">
    <property type="entry name" value="BID_2"/>
    <property type="match status" value="2"/>
</dbReference>
<dbReference type="InterPro" id="IPR050314">
    <property type="entry name" value="Glycosyl_Hydrlase_18"/>
</dbReference>
<keyword evidence="8" id="KW-1133">Transmembrane helix</keyword>
<dbReference type="SUPFAM" id="SSF51445">
    <property type="entry name" value="(Trans)glycosidases"/>
    <property type="match status" value="1"/>
</dbReference>
<dbReference type="InterPro" id="IPR029070">
    <property type="entry name" value="Chitinase_insertion_sf"/>
</dbReference>